<dbReference type="NCBIfam" id="TIGR01764">
    <property type="entry name" value="excise"/>
    <property type="match status" value="1"/>
</dbReference>
<dbReference type="EMBL" id="UFYW01000001">
    <property type="protein sequence ID" value="STD84321.1"/>
    <property type="molecule type" value="Genomic_DNA"/>
</dbReference>
<gene>
    <name evidence="3" type="ORF">EGM181_02890</name>
    <name evidence="2" type="ORF">GTI89_12805</name>
    <name evidence="4" type="ORF">NCTC12360_02854</name>
</gene>
<evidence type="ECO:0000313" key="3">
    <source>
        <dbReference type="EMBL" id="QOG26283.1"/>
    </source>
</evidence>
<dbReference type="Proteomes" id="UP000439965">
    <property type="component" value="Unassembled WGS sequence"/>
</dbReference>
<dbReference type="RefSeq" id="WP_003127312.1">
    <property type="nucleotide sequence ID" value="NZ_BSYC01000002.1"/>
</dbReference>
<accession>A0A1L8TUU4</accession>
<protein>
    <submittedName>
        <fullName evidence="4">Excisionase family DNA binding domain</fullName>
    </submittedName>
    <submittedName>
        <fullName evidence="2">Helix-turn-helix domain-containing protein</fullName>
    </submittedName>
</protein>
<reference evidence="2 6" key="2">
    <citation type="submission" date="2019-04" db="EMBL/GenBank/DDBJ databases">
        <title>Step-wise assembly of the neonatal virome modulated by breast feeding.</title>
        <authorList>
            <person name="Liang G."/>
            <person name="Bushman F."/>
        </authorList>
    </citation>
    <scope>NUCLEOTIDE SEQUENCE [LARGE SCALE GENOMIC DNA]</scope>
    <source>
        <strain evidence="2 6">E3404</strain>
    </source>
</reference>
<sequence length="145" mass="16685">MNHDLLSVSEVADALGVTTRTIRNYLSDGKLKGQKIGGQWKFLKSEVYRFIGQSVENPVTNFFENENHFKTGSILVINIPISSMRLVENLKNDLLNQYNNVYDGENRQFFYQAISKEQARVIIQGPIEYVASFGDWINNRLRSYS</sequence>
<dbReference type="OrthoDB" id="515428at2"/>
<dbReference type="SUPFAM" id="SSF46955">
    <property type="entry name" value="Putative DNA-binding domain"/>
    <property type="match status" value="1"/>
</dbReference>
<evidence type="ECO:0000313" key="2">
    <source>
        <dbReference type="EMBL" id="MXS26936.1"/>
    </source>
</evidence>
<evidence type="ECO:0000259" key="1">
    <source>
        <dbReference type="Pfam" id="PF12728"/>
    </source>
</evidence>
<reference evidence="4 5" key="1">
    <citation type="submission" date="2018-06" db="EMBL/GenBank/DDBJ databases">
        <authorList>
            <consortium name="Pathogen Informatics"/>
            <person name="Doyle S."/>
        </authorList>
    </citation>
    <scope>NUCLEOTIDE SEQUENCE [LARGE SCALE GENOMIC DNA]</scope>
    <source>
        <strain evidence="4 5">NCTC12360</strain>
    </source>
</reference>
<evidence type="ECO:0000313" key="7">
    <source>
        <dbReference type="Proteomes" id="UP000516696"/>
    </source>
</evidence>
<dbReference type="GO" id="GO:0003677">
    <property type="term" value="F:DNA binding"/>
    <property type="evidence" value="ECO:0007669"/>
    <property type="project" value="InterPro"/>
</dbReference>
<dbReference type="EMBL" id="CP050485">
    <property type="protein sequence ID" value="QOG26283.1"/>
    <property type="molecule type" value="Genomic_DNA"/>
</dbReference>
<dbReference type="Pfam" id="PF12728">
    <property type="entry name" value="HTH_17"/>
    <property type="match status" value="1"/>
</dbReference>
<evidence type="ECO:0000313" key="5">
    <source>
        <dbReference type="Proteomes" id="UP000254807"/>
    </source>
</evidence>
<dbReference type="EMBL" id="WVTI01000012">
    <property type="protein sequence ID" value="MXS26936.1"/>
    <property type="molecule type" value="Genomic_DNA"/>
</dbReference>
<evidence type="ECO:0000313" key="4">
    <source>
        <dbReference type="EMBL" id="STD84321.1"/>
    </source>
</evidence>
<organism evidence="2 6">
    <name type="scientific">Enterococcus gallinarum</name>
    <dbReference type="NCBI Taxonomy" id="1353"/>
    <lineage>
        <taxon>Bacteria</taxon>
        <taxon>Bacillati</taxon>
        <taxon>Bacillota</taxon>
        <taxon>Bacilli</taxon>
        <taxon>Lactobacillales</taxon>
        <taxon>Enterococcaceae</taxon>
        <taxon>Enterococcus</taxon>
    </lineage>
</organism>
<dbReference type="Proteomes" id="UP000516696">
    <property type="component" value="Chromosome"/>
</dbReference>
<evidence type="ECO:0000313" key="6">
    <source>
        <dbReference type="Proteomes" id="UP000439965"/>
    </source>
</evidence>
<dbReference type="Proteomes" id="UP000254807">
    <property type="component" value="Unassembled WGS sequence"/>
</dbReference>
<dbReference type="AlphaFoldDB" id="A0A1L8TUU4"/>
<feature type="domain" description="Helix-turn-helix" evidence="1">
    <location>
        <begin position="5"/>
        <end position="51"/>
    </location>
</feature>
<dbReference type="InterPro" id="IPR009061">
    <property type="entry name" value="DNA-bd_dom_put_sf"/>
</dbReference>
<proteinExistence type="predicted"/>
<name>A0A1L8TUU4_ENTGA</name>
<dbReference type="InterPro" id="IPR041657">
    <property type="entry name" value="HTH_17"/>
</dbReference>
<keyword evidence="5" id="KW-1185">Reference proteome</keyword>
<dbReference type="InterPro" id="IPR010093">
    <property type="entry name" value="SinI_DNA-bd"/>
</dbReference>
<reference evidence="3 7" key="3">
    <citation type="submission" date="2020-03" db="EMBL/GenBank/DDBJ databases">
        <title>Characterization of ganglioside-mimicking enterococci.</title>
        <authorList>
            <person name="Patry R.T."/>
            <person name="Nothaft H."/>
            <person name="Bridger R."/>
            <person name="Shajahan A."/>
            <person name="Huynh S."/>
            <person name="Sanchez S."/>
            <person name="Azadi P."/>
            <person name="Cooper K."/>
            <person name="Miller W.G."/>
            <person name="Parker C.T."/>
            <person name="Wells L."/>
            <person name="Szymanski C.M."/>
        </authorList>
    </citation>
    <scope>NUCLEOTIDE SEQUENCE [LARGE SCALE GENOMIC DNA]</scope>
    <source>
        <strain evidence="3 7">EGM181</strain>
    </source>
</reference>